<dbReference type="OrthoDB" id="3800724at2759"/>
<dbReference type="CDD" id="cd09917">
    <property type="entry name" value="F-box_SF"/>
    <property type="match status" value="1"/>
</dbReference>
<dbReference type="SUPFAM" id="SSF81383">
    <property type="entry name" value="F-box domain"/>
    <property type="match status" value="1"/>
</dbReference>
<keyword evidence="3" id="KW-1185">Reference proteome</keyword>
<dbReference type="InterPro" id="IPR036047">
    <property type="entry name" value="F-box-like_dom_sf"/>
</dbReference>
<dbReference type="Pfam" id="PF12937">
    <property type="entry name" value="F-box-like"/>
    <property type="match status" value="1"/>
</dbReference>
<evidence type="ECO:0000313" key="3">
    <source>
        <dbReference type="Proteomes" id="UP000235371"/>
    </source>
</evidence>
<name>A0A2J6T5H6_9HELO</name>
<evidence type="ECO:0000259" key="1">
    <source>
        <dbReference type="Pfam" id="PF12937"/>
    </source>
</evidence>
<gene>
    <name evidence="2" type="ORF">K444DRAFT_439380</name>
</gene>
<accession>A0A2J6T5H6</accession>
<sequence>MALRFRRGFPEELLLHIIGSVEHPNTLAALSLVSHYFHKITEPYLYSTVVQDEWTGIVMLLFLRTLLIKPHVGRHVKKWIGPSPNRVIIEMKPLGEGSLDLFYFLVFYLLGHKDKYYKKWYYIIGCGS</sequence>
<proteinExistence type="predicted"/>
<reference evidence="2 3" key="1">
    <citation type="submission" date="2016-04" db="EMBL/GenBank/DDBJ databases">
        <title>A degradative enzymes factory behind the ericoid mycorrhizal symbiosis.</title>
        <authorList>
            <consortium name="DOE Joint Genome Institute"/>
            <person name="Martino E."/>
            <person name="Morin E."/>
            <person name="Grelet G."/>
            <person name="Kuo A."/>
            <person name="Kohler A."/>
            <person name="Daghino S."/>
            <person name="Barry K."/>
            <person name="Choi C."/>
            <person name="Cichocki N."/>
            <person name="Clum A."/>
            <person name="Copeland A."/>
            <person name="Hainaut M."/>
            <person name="Haridas S."/>
            <person name="Labutti K."/>
            <person name="Lindquist E."/>
            <person name="Lipzen A."/>
            <person name="Khouja H.-R."/>
            <person name="Murat C."/>
            <person name="Ohm R."/>
            <person name="Olson A."/>
            <person name="Spatafora J."/>
            <person name="Veneault-Fourrey C."/>
            <person name="Henrissat B."/>
            <person name="Grigoriev I."/>
            <person name="Martin F."/>
            <person name="Perotto S."/>
        </authorList>
    </citation>
    <scope>NUCLEOTIDE SEQUENCE [LARGE SCALE GENOMIC DNA]</scope>
    <source>
        <strain evidence="2 3">E</strain>
    </source>
</reference>
<evidence type="ECO:0000313" key="2">
    <source>
        <dbReference type="EMBL" id="PMD58193.1"/>
    </source>
</evidence>
<dbReference type="EMBL" id="KZ613828">
    <property type="protein sequence ID" value="PMD58193.1"/>
    <property type="molecule type" value="Genomic_DNA"/>
</dbReference>
<dbReference type="GeneID" id="36580907"/>
<feature type="domain" description="F-box" evidence="1">
    <location>
        <begin position="10"/>
        <end position="51"/>
    </location>
</feature>
<dbReference type="InterPro" id="IPR001810">
    <property type="entry name" value="F-box_dom"/>
</dbReference>
<dbReference type="RefSeq" id="XP_024735097.1">
    <property type="nucleotide sequence ID" value="XM_024872827.1"/>
</dbReference>
<dbReference type="InParanoid" id="A0A2J6T5H6"/>
<organism evidence="2 3">
    <name type="scientific">Hyaloscypha bicolor E</name>
    <dbReference type="NCBI Taxonomy" id="1095630"/>
    <lineage>
        <taxon>Eukaryota</taxon>
        <taxon>Fungi</taxon>
        <taxon>Dikarya</taxon>
        <taxon>Ascomycota</taxon>
        <taxon>Pezizomycotina</taxon>
        <taxon>Leotiomycetes</taxon>
        <taxon>Helotiales</taxon>
        <taxon>Hyaloscyphaceae</taxon>
        <taxon>Hyaloscypha</taxon>
        <taxon>Hyaloscypha bicolor</taxon>
    </lineage>
</organism>
<dbReference type="AlphaFoldDB" id="A0A2J6T5H6"/>
<dbReference type="Proteomes" id="UP000235371">
    <property type="component" value="Unassembled WGS sequence"/>
</dbReference>
<protein>
    <recommendedName>
        <fullName evidence="1">F-box domain-containing protein</fullName>
    </recommendedName>
</protein>